<sequence>MVWLHCFLDVPADRLDAAGAFWAAALGWPLGEPWPGHPEFRSLVPAAGDAYVHVQRIDEGGPRVHLDIESPEVSADVARLVDLGATRGRTDPAGDWQVMASPGGLPFCVVPGTDARRRPDGVDVGDGVRDRLVQLCIDAPRDAADAEVAFWRAAIPGRWAASTGEGLIGKLHPGVGSTLKLLFQRLGEETGPVRAHLDVGTTDVERDASRLERLGAVRVRDDDGWVTLRDPAGLAFCTTGNDPDEEPV</sequence>
<protein>
    <recommendedName>
        <fullName evidence="1">Glyoxalase-like domain-containing protein</fullName>
    </recommendedName>
</protein>
<organism evidence="2 3">
    <name type="scientific">Tersicoccus solisilvae</name>
    <dbReference type="NCBI Taxonomy" id="1882339"/>
    <lineage>
        <taxon>Bacteria</taxon>
        <taxon>Bacillati</taxon>
        <taxon>Actinomycetota</taxon>
        <taxon>Actinomycetes</taxon>
        <taxon>Micrococcales</taxon>
        <taxon>Micrococcaceae</taxon>
        <taxon>Tersicoccus</taxon>
    </lineage>
</organism>
<dbReference type="RefSeq" id="WP_188664655.1">
    <property type="nucleotide sequence ID" value="NZ_BMJI01000001.1"/>
</dbReference>
<feature type="domain" description="Glyoxalase-like" evidence="1">
    <location>
        <begin position="8"/>
        <end position="110"/>
    </location>
</feature>
<feature type="domain" description="Glyoxalase-like" evidence="1">
    <location>
        <begin position="134"/>
        <end position="238"/>
    </location>
</feature>
<dbReference type="Pfam" id="PF18029">
    <property type="entry name" value="Glyoxalase_6"/>
    <property type="match status" value="2"/>
</dbReference>
<dbReference type="SUPFAM" id="SSF54593">
    <property type="entry name" value="Glyoxalase/Bleomycin resistance protein/Dihydroxybiphenyl dioxygenase"/>
    <property type="match status" value="1"/>
</dbReference>
<reference evidence="3" key="1">
    <citation type="journal article" date="2019" name="Int. J. Syst. Evol. Microbiol.">
        <title>The Global Catalogue of Microorganisms (GCM) 10K type strain sequencing project: providing services to taxonomists for standard genome sequencing and annotation.</title>
        <authorList>
            <consortium name="The Broad Institute Genomics Platform"/>
            <consortium name="The Broad Institute Genome Sequencing Center for Infectious Disease"/>
            <person name="Wu L."/>
            <person name="Ma J."/>
        </authorList>
    </citation>
    <scope>NUCLEOTIDE SEQUENCE [LARGE SCALE GENOMIC DNA]</scope>
    <source>
        <strain evidence="3">CGMCC 1.15480</strain>
    </source>
</reference>
<dbReference type="Proteomes" id="UP000597761">
    <property type="component" value="Unassembled WGS sequence"/>
</dbReference>
<accession>A0ABQ1NLY9</accession>
<gene>
    <name evidence="2" type="ORF">GCM10011512_00800</name>
</gene>
<dbReference type="InterPro" id="IPR041581">
    <property type="entry name" value="Glyoxalase_6"/>
</dbReference>
<dbReference type="Gene3D" id="3.10.180.10">
    <property type="entry name" value="2,3-Dihydroxybiphenyl 1,2-Dioxygenase, domain 1"/>
    <property type="match status" value="2"/>
</dbReference>
<dbReference type="InterPro" id="IPR029068">
    <property type="entry name" value="Glyas_Bleomycin-R_OHBP_Dase"/>
</dbReference>
<dbReference type="PANTHER" id="PTHR35908:SF1">
    <property type="entry name" value="CONSERVED PROTEIN"/>
    <property type="match status" value="1"/>
</dbReference>
<evidence type="ECO:0000259" key="1">
    <source>
        <dbReference type="Pfam" id="PF18029"/>
    </source>
</evidence>
<evidence type="ECO:0000313" key="3">
    <source>
        <dbReference type="Proteomes" id="UP000597761"/>
    </source>
</evidence>
<evidence type="ECO:0000313" key="2">
    <source>
        <dbReference type="EMBL" id="GGC78104.1"/>
    </source>
</evidence>
<dbReference type="PANTHER" id="PTHR35908">
    <property type="entry name" value="HYPOTHETICAL FUSION PROTEIN"/>
    <property type="match status" value="1"/>
</dbReference>
<comment type="caution">
    <text evidence="2">The sequence shown here is derived from an EMBL/GenBank/DDBJ whole genome shotgun (WGS) entry which is preliminary data.</text>
</comment>
<name>A0ABQ1NLY9_9MICC</name>
<dbReference type="EMBL" id="BMJI01000001">
    <property type="protein sequence ID" value="GGC78104.1"/>
    <property type="molecule type" value="Genomic_DNA"/>
</dbReference>
<keyword evidence="3" id="KW-1185">Reference proteome</keyword>
<proteinExistence type="predicted"/>